<dbReference type="SUPFAM" id="SSF50156">
    <property type="entry name" value="PDZ domain-like"/>
    <property type="match status" value="1"/>
</dbReference>
<dbReference type="EC" id="3.4.21.-" evidence="8"/>
<feature type="region of interest" description="Disordered" evidence="5">
    <location>
        <begin position="336"/>
        <end position="355"/>
    </location>
</feature>
<dbReference type="Pfam" id="PF13365">
    <property type="entry name" value="Trypsin_2"/>
    <property type="match status" value="1"/>
</dbReference>
<gene>
    <name evidence="8" type="ORF">ACFSW5_18745</name>
</gene>
<comment type="similarity">
    <text evidence="1">Belongs to the peptidase S1C family.</text>
</comment>
<evidence type="ECO:0000256" key="4">
    <source>
        <dbReference type="ARBA" id="ARBA00022825"/>
    </source>
</evidence>
<protein>
    <submittedName>
        <fullName evidence="8">S1C family serine protease</fullName>
        <ecNumber evidence="8">3.4.21.-</ecNumber>
    </submittedName>
</protein>
<sequence length="439" mass="46443">MSLFNDDFYSTKVPRRAKAPLSRREMPFPRRSGGRSWSNVRIAFVSSFTSAIAATLLFAAVFGYGGSGRGFGDGSATTAAGAVQLADPSERTVQASAKVRPAVVSIINEQTGWFAGAEEGDAGAGEMQEAGVGSGVIFKKDGGKAFIITNYHVIENAENIQAVLSGGEKRKAEVVGKDQISDLAVLSISGEGIDTVAEIGDSSKLRAAEYVIAIGNPLGLGESVSMGIVSKTRQIVPVSLNQNGVYDWEQEVIQVDASINQGNSGGPLIDLDGRVVGINSMKIADFGVEGIGFAIPVNNAMPVVETLMEKGYVPRPYLGVITDDLELYWEDQAMEQDEAAESGGESDGADEGDSLDLHLPDEVYSGVIVLEAVGPAKEAGLRLNDVITKLDGHSIGSTMELRKYLYGSKEIGDKIEVTYYRGDKEKTVSIVLGENTGGE</sequence>
<feature type="transmembrane region" description="Helical" evidence="6">
    <location>
        <begin position="40"/>
        <end position="65"/>
    </location>
</feature>
<dbReference type="Proteomes" id="UP001597493">
    <property type="component" value="Unassembled WGS sequence"/>
</dbReference>
<evidence type="ECO:0000259" key="7">
    <source>
        <dbReference type="Pfam" id="PF13180"/>
    </source>
</evidence>
<dbReference type="InterPro" id="IPR036034">
    <property type="entry name" value="PDZ_sf"/>
</dbReference>
<evidence type="ECO:0000256" key="5">
    <source>
        <dbReference type="SAM" id="MobiDB-lite"/>
    </source>
</evidence>
<dbReference type="InterPro" id="IPR051201">
    <property type="entry name" value="Chloro_Bact_Ser_Proteases"/>
</dbReference>
<reference evidence="9" key="1">
    <citation type="journal article" date="2019" name="Int. J. Syst. Evol. Microbiol.">
        <title>The Global Catalogue of Microorganisms (GCM) 10K type strain sequencing project: providing services to taxonomists for standard genome sequencing and annotation.</title>
        <authorList>
            <consortium name="The Broad Institute Genomics Platform"/>
            <consortium name="The Broad Institute Genome Sequencing Center for Infectious Disease"/>
            <person name="Wu L."/>
            <person name="Ma J."/>
        </authorList>
    </citation>
    <scope>NUCLEOTIDE SEQUENCE [LARGE SCALE GENOMIC DNA]</scope>
    <source>
        <strain evidence="9">TISTR 1827</strain>
    </source>
</reference>
<dbReference type="GO" id="GO:0006508">
    <property type="term" value="P:proteolysis"/>
    <property type="evidence" value="ECO:0007669"/>
    <property type="project" value="UniProtKB-KW"/>
</dbReference>
<dbReference type="InterPro" id="IPR009003">
    <property type="entry name" value="Peptidase_S1_PA"/>
</dbReference>
<keyword evidence="2 8" id="KW-0645">Protease</keyword>
<evidence type="ECO:0000313" key="9">
    <source>
        <dbReference type="Proteomes" id="UP001597493"/>
    </source>
</evidence>
<organism evidence="8 9">
    <name type="scientific">Paenibacillus thailandensis</name>
    <dbReference type="NCBI Taxonomy" id="393250"/>
    <lineage>
        <taxon>Bacteria</taxon>
        <taxon>Bacillati</taxon>
        <taxon>Bacillota</taxon>
        <taxon>Bacilli</taxon>
        <taxon>Bacillales</taxon>
        <taxon>Paenibacillaceae</taxon>
        <taxon>Paenibacillus</taxon>
    </lineage>
</organism>
<accession>A0ABW5R0Q2</accession>
<dbReference type="GO" id="GO:0008233">
    <property type="term" value="F:peptidase activity"/>
    <property type="evidence" value="ECO:0007669"/>
    <property type="project" value="UniProtKB-KW"/>
</dbReference>
<dbReference type="RefSeq" id="WP_379276359.1">
    <property type="nucleotide sequence ID" value="NZ_JBHUGT010000022.1"/>
</dbReference>
<keyword evidence="6" id="KW-1133">Transmembrane helix</keyword>
<dbReference type="InterPro" id="IPR001940">
    <property type="entry name" value="Peptidase_S1C"/>
</dbReference>
<dbReference type="PRINTS" id="PR00834">
    <property type="entry name" value="PROTEASES2C"/>
</dbReference>
<keyword evidence="4" id="KW-0720">Serine protease</keyword>
<dbReference type="InterPro" id="IPR043504">
    <property type="entry name" value="Peptidase_S1_PA_chymotrypsin"/>
</dbReference>
<dbReference type="Gene3D" id="2.40.10.10">
    <property type="entry name" value="Trypsin-like serine proteases"/>
    <property type="match status" value="2"/>
</dbReference>
<proteinExistence type="inferred from homology"/>
<dbReference type="InterPro" id="IPR001478">
    <property type="entry name" value="PDZ"/>
</dbReference>
<evidence type="ECO:0000256" key="1">
    <source>
        <dbReference type="ARBA" id="ARBA00010541"/>
    </source>
</evidence>
<comment type="caution">
    <text evidence="8">The sequence shown here is derived from an EMBL/GenBank/DDBJ whole genome shotgun (WGS) entry which is preliminary data.</text>
</comment>
<dbReference type="EMBL" id="JBHUMY010000025">
    <property type="protein sequence ID" value="MFD2662299.1"/>
    <property type="molecule type" value="Genomic_DNA"/>
</dbReference>
<dbReference type="PANTHER" id="PTHR43343">
    <property type="entry name" value="PEPTIDASE S12"/>
    <property type="match status" value="1"/>
</dbReference>
<evidence type="ECO:0000313" key="8">
    <source>
        <dbReference type="EMBL" id="MFD2662299.1"/>
    </source>
</evidence>
<dbReference type="Pfam" id="PF13180">
    <property type="entry name" value="PDZ_2"/>
    <property type="match status" value="1"/>
</dbReference>
<keyword evidence="9" id="KW-1185">Reference proteome</keyword>
<keyword evidence="6" id="KW-0812">Transmembrane</keyword>
<evidence type="ECO:0000256" key="3">
    <source>
        <dbReference type="ARBA" id="ARBA00022801"/>
    </source>
</evidence>
<keyword evidence="3 8" id="KW-0378">Hydrolase</keyword>
<dbReference type="Gene3D" id="2.30.42.10">
    <property type="match status" value="1"/>
</dbReference>
<dbReference type="SUPFAM" id="SSF50494">
    <property type="entry name" value="Trypsin-like serine proteases"/>
    <property type="match status" value="1"/>
</dbReference>
<name>A0ABW5R0Q2_9BACL</name>
<keyword evidence="6" id="KW-0472">Membrane</keyword>
<dbReference type="PANTHER" id="PTHR43343:SF3">
    <property type="entry name" value="PROTEASE DO-LIKE 8, CHLOROPLASTIC"/>
    <property type="match status" value="1"/>
</dbReference>
<feature type="domain" description="PDZ" evidence="7">
    <location>
        <begin position="366"/>
        <end position="430"/>
    </location>
</feature>
<evidence type="ECO:0000256" key="6">
    <source>
        <dbReference type="SAM" id="Phobius"/>
    </source>
</evidence>
<evidence type="ECO:0000256" key="2">
    <source>
        <dbReference type="ARBA" id="ARBA00022670"/>
    </source>
</evidence>